<sequence>MIGSIDCMHWQWKNCPTAWQGEYGNRKGQKSIILEAVASFDTWVWHAFFGVAGSQNDLNVLGQSPVFDEVLRGHSPQVTYQINNTVYSGAYYLADGIYPRWTTFVKTIPNPQSEKEKSFASFQEGYRKDVERCFGILQPHWAIIRWFRSLRQSPPFSSFATSWLGGSHGSFVFVAGHALEAVDFWLGDELQIQPQLWHWEISFFPKAFQKRRPLPSVQRLPISNISMAEATKRYAVVTGANKGIGLETVRQLASNGFTVVLTARDEKRGLEAAEKLKESGLSGQVVFHQLDVANPATVASLADFIKTQFGKLDILEKCCEKWSQI</sequence>
<dbReference type="EMBL" id="JAJFAZ020000008">
    <property type="protein sequence ID" value="KAI5311698.1"/>
    <property type="molecule type" value="Genomic_DNA"/>
</dbReference>
<dbReference type="Pfam" id="PF04827">
    <property type="entry name" value="Plant_tran"/>
    <property type="match status" value="1"/>
</dbReference>
<name>A0AAD4USY6_PRUDU</name>
<dbReference type="PANTHER" id="PTHR47150:SF5">
    <property type="entry name" value="OS07G0546750 PROTEIN"/>
    <property type="match status" value="1"/>
</dbReference>
<dbReference type="Proteomes" id="UP001054821">
    <property type="component" value="Chromosome 8"/>
</dbReference>
<reference evidence="1 2" key="1">
    <citation type="journal article" date="2022" name="G3 (Bethesda)">
        <title>Whole-genome sequence and methylome profiling of the almond [Prunus dulcis (Mill.) D.A. Webb] cultivar 'Nonpareil'.</title>
        <authorList>
            <person name="D'Amico-Willman K.M."/>
            <person name="Ouma W.Z."/>
            <person name="Meulia T."/>
            <person name="Sideli G.M."/>
            <person name="Gradziel T.M."/>
            <person name="Fresnedo-Ramirez J."/>
        </authorList>
    </citation>
    <scope>NUCLEOTIDE SEQUENCE [LARGE SCALE GENOMIC DNA]</scope>
    <source>
        <strain evidence="1">Clone GOH B32 T37-40</strain>
    </source>
</reference>
<proteinExistence type="predicted"/>
<evidence type="ECO:0008006" key="3">
    <source>
        <dbReference type="Google" id="ProtNLM"/>
    </source>
</evidence>
<dbReference type="InterPro" id="IPR002347">
    <property type="entry name" value="SDR_fam"/>
</dbReference>
<keyword evidence="2" id="KW-1185">Reference proteome</keyword>
<protein>
    <recommendedName>
        <fullName evidence="3">NAD(P)-binding Rossmann-fold superfamily protein</fullName>
    </recommendedName>
</protein>
<dbReference type="InterPro" id="IPR036291">
    <property type="entry name" value="NAD(P)-bd_dom_sf"/>
</dbReference>
<gene>
    <name evidence="1" type="ORF">L3X38_040871</name>
</gene>
<evidence type="ECO:0000313" key="2">
    <source>
        <dbReference type="Proteomes" id="UP001054821"/>
    </source>
</evidence>
<dbReference type="AlphaFoldDB" id="A0AAD4USY6"/>
<organism evidence="1 2">
    <name type="scientific">Prunus dulcis</name>
    <name type="common">Almond</name>
    <name type="synonym">Amygdalus dulcis</name>
    <dbReference type="NCBI Taxonomy" id="3755"/>
    <lineage>
        <taxon>Eukaryota</taxon>
        <taxon>Viridiplantae</taxon>
        <taxon>Streptophyta</taxon>
        <taxon>Embryophyta</taxon>
        <taxon>Tracheophyta</taxon>
        <taxon>Spermatophyta</taxon>
        <taxon>Magnoliopsida</taxon>
        <taxon>eudicotyledons</taxon>
        <taxon>Gunneridae</taxon>
        <taxon>Pentapetalae</taxon>
        <taxon>rosids</taxon>
        <taxon>fabids</taxon>
        <taxon>Rosales</taxon>
        <taxon>Rosaceae</taxon>
        <taxon>Amygdaloideae</taxon>
        <taxon>Amygdaleae</taxon>
        <taxon>Prunus</taxon>
    </lineage>
</organism>
<dbReference type="PANTHER" id="PTHR47150">
    <property type="entry name" value="OS12G0169200 PROTEIN"/>
    <property type="match status" value="1"/>
</dbReference>
<dbReference type="SUPFAM" id="SSF51735">
    <property type="entry name" value="NAD(P)-binding Rossmann-fold domains"/>
    <property type="match status" value="1"/>
</dbReference>
<accession>A0AAD4USY6</accession>
<dbReference type="InterPro" id="IPR006912">
    <property type="entry name" value="Harbinger_derived_prot"/>
</dbReference>
<comment type="caution">
    <text evidence="1">The sequence shown here is derived from an EMBL/GenBank/DDBJ whole genome shotgun (WGS) entry which is preliminary data.</text>
</comment>
<dbReference type="Gene3D" id="3.40.50.720">
    <property type="entry name" value="NAD(P)-binding Rossmann-like Domain"/>
    <property type="match status" value="1"/>
</dbReference>
<dbReference type="Pfam" id="PF00106">
    <property type="entry name" value="adh_short"/>
    <property type="match status" value="1"/>
</dbReference>
<evidence type="ECO:0000313" key="1">
    <source>
        <dbReference type="EMBL" id="KAI5311698.1"/>
    </source>
</evidence>